<accession>A0AA88LWJ9</accession>
<keyword evidence="2" id="KW-1185">Reference proteome</keyword>
<name>A0AA88LWJ9_TACVA</name>
<proteinExistence type="predicted"/>
<evidence type="ECO:0000313" key="2">
    <source>
        <dbReference type="Proteomes" id="UP001187315"/>
    </source>
</evidence>
<comment type="caution">
    <text evidence="1">The sequence shown here is derived from an EMBL/GenBank/DDBJ whole genome shotgun (WGS) entry which is preliminary data.</text>
</comment>
<dbReference type="Proteomes" id="UP001187315">
    <property type="component" value="Unassembled WGS sequence"/>
</dbReference>
<sequence>MSSVNSAACLLARNHFYQNISPTNKLQPAYTFPGSLSQARQRQETVWKTASSHRGFSEQEQRRWGFLSVQSELCLLSLTDLLPSTAEEGLKEKDRVSALDKALSMNTKITELSDPENTHTLEIRKKTKNVLGAMFNTL</sequence>
<reference evidence="1" key="1">
    <citation type="submission" date="2023-08" db="EMBL/GenBank/DDBJ databases">
        <title>Pelteobagrus vachellii genome.</title>
        <authorList>
            <person name="Liu H."/>
        </authorList>
    </citation>
    <scope>NUCLEOTIDE SEQUENCE</scope>
    <source>
        <strain evidence="1">PRFRI_2022a</strain>
        <tissue evidence="1">Muscle</tissue>
    </source>
</reference>
<dbReference type="AlphaFoldDB" id="A0AA88LWJ9"/>
<dbReference type="EMBL" id="JAVHJS010000020">
    <property type="protein sequence ID" value="KAK2825237.1"/>
    <property type="molecule type" value="Genomic_DNA"/>
</dbReference>
<evidence type="ECO:0000313" key="1">
    <source>
        <dbReference type="EMBL" id="KAK2825237.1"/>
    </source>
</evidence>
<organism evidence="1 2">
    <name type="scientific">Tachysurus vachellii</name>
    <name type="common">Darkbarbel catfish</name>
    <name type="synonym">Pelteobagrus vachellii</name>
    <dbReference type="NCBI Taxonomy" id="175792"/>
    <lineage>
        <taxon>Eukaryota</taxon>
        <taxon>Metazoa</taxon>
        <taxon>Chordata</taxon>
        <taxon>Craniata</taxon>
        <taxon>Vertebrata</taxon>
        <taxon>Euteleostomi</taxon>
        <taxon>Actinopterygii</taxon>
        <taxon>Neopterygii</taxon>
        <taxon>Teleostei</taxon>
        <taxon>Ostariophysi</taxon>
        <taxon>Siluriformes</taxon>
        <taxon>Bagridae</taxon>
        <taxon>Tachysurus</taxon>
    </lineage>
</organism>
<protein>
    <submittedName>
        <fullName evidence="1">Uncharacterized protein</fullName>
    </submittedName>
</protein>
<gene>
    <name evidence="1" type="ORF">Q7C36_019164</name>
</gene>